<keyword evidence="2" id="KW-1185">Reference proteome</keyword>
<organism evidence="1 2">
    <name type="scientific">Dubosiella muris</name>
    <dbReference type="NCBI Taxonomy" id="3038133"/>
    <lineage>
        <taxon>Bacteria</taxon>
        <taxon>Bacillati</taxon>
        <taxon>Bacillota</taxon>
        <taxon>Erysipelotrichia</taxon>
        <taxon>Erysipelotrichales</taxon>
        <taxon>Erysipelotrichaceae</taxon>
        <taxon>Dubosiella</taxon>
    </lineage>
</organism>
<evidence type="ECO:0000313" key="1">
    <source>
        <dbReference type="EMBL" id="TGY65629.1"/>
    </source>
</evidence>
<sequence>MTKLIRYLKPFGLSIVLIVGLLFGQAWAELELPAYMQNIVDVGLQNNGIESDVYPVLSQKTMQGYLLFATPAQARQIEDAYKLVTPKDATARQKEDIPALKTEPVYMLNEDISKTERERLMDTWQVLELCAMAVHESKTPVAVNEQTLPVIQKQAKRIMDEQGGSLLDSMQAQMLKREYETLGVDLESMQQNYIIHGGLVMLGFTLVSAVCAIAVGFLTARLAAGFSRHVRKDVFKKVTGFSQQNFQHFSTSTLITRTTNDVQQVQMALMMILRIVLYAPIIGIGALVHVLESEADLTWIIALTIVVLLSLVGTLFLLVMPKFKIMQKLTDALNRVVQEILDGMPVIRAFNRQEVEQEKFSTRNRDITKVSLFTTRTMSLMMPLMMFVLNGTTLLILWFGAKQVDLGQIQIGSIMAFMQYSMQVIMAFLMLTAVSIMLPRANVSAQRINDVLVAPDYVVETKSPKPFDEHKRGVVRFDHVSFKYPDASEYVLQDVDFETKPGEMTAFIGSTGSGKSTLINLVPRFYDVTQGAIYVDGQNIQDVLASDLREKIGYVPQKGVLLSGTIESNLKYASETAGEDVIEQALDISQSTSFVSEKPKGIHSEIAQGGTNVSGGQRQRLSIARAIVKKPEIYIFDDSFSALDYETDARLREALMKKARADQSTILVVAQRISTILDAEQIIVLDEGKVVGKGTHEQLMKTCRVYQEIALSQLSKEELGYAA</sequence>
<dbReference type="Proteomes" id="UP000308836">
    <property type="component" value="Unassembled WGS sequence"/>
</dbReference>
<gene>
    <name evidence="1" type="ORF">E5336_08015</name>
</gene>
<protein>
    <submittedName>
        <fullName evidence="1">ABC transporter ATP-binding protein</fullName>
    </submittedName>
</protein>
<keyword evidence="1" id="KW-0547">Nucleotide-binding</keyword>
<name>A0AC61R725_9FIRM</name>
<accession>A0AC61R725</accession>
<evidence type="ECO:0000313" key="2">
    <source>
        <dbReference type="Proteomes" id="UP000308836"/>
    </source>
</evidence>
<proteinExistence type="predicted"/>
<keyword evidence="1" id="KW-0067">ATP-binding</keyword>
<dbReference type="EMBL" id="SRYG01000015">
    <property type="protein sequence ID" value="TGY65629.1"/>
    <property type="molecule type" value="Genomic_DNA"/>
</dbReference>
<reference evidence="1" key="1">
    <citation type="submission" date="2019-04" db="EMBL/GenBank/DDBJ databases">
        <title>Microbes associate with the intestines of laboratory mice.</title>
        <authorList>
            <person name="Navarre W."/>
            <person name="Wong E."/>
            <person name="Huang K."/>
            <person name="Tropini C."/>
            <person name="Ng K."/>
            <person name="Yu B."/>
        </authorList>
    </citation>
    <scope>NUCLEOTIDE SEQUENCE</scope>
    <source>
        <strain evidence="1">NM09_H32</strain>
    </source>
</reference>
<comment type="caution">
    <text evidence="1">The sequence shown here is derived from an EMBL/GenBank/DDBJ whole genome shotgun (WGS) entry which is preliminary data.</text>
</comment>